<keyword evidence="2" id="KW-1185">Reference proteome</keyword>
<dbReference type="EMBL" id="JGZR01000016">
    <property type="protein sequence ID" value="KFI98847.1"/>
    <property type="molecule type" value="Genomic_DNA"/>
</dbReference>
<dbReference type="AlphaFoldDB" id="A0A087DTJ7"/>
<reference evidence="1 2" key="1">
    <citation type="submission" date="2014-03" db="EMBL/GenBank/DDBJ databases">
        <title>Genomics of Bifidobacteria.</title>
        <authorList>
            <person name="Ventura M."/>
            <person name="Milani C."/>
            <person name="Lugli G.A."/>
        </authorList>
    </citation>
    <scope>NUCLEOTIDE SEQUENCE [LARGE SCALE GENOMIC DNA]</scope>
    <source>
        <strain evidence="1 2">LMG 11597</strain>
    </source>
</reference>
<dbReference type="Gene3D" id="2.40.50.140">
    <property type="entry name" value="Nucleic acid-binding proteins"/>
    <property type="match status" value="1"/>
</dbReference>
<protein>
    <submittedName>
        <fullName evidence="1">Uncharacterized protein</fullName>
    </submittedName>
</protein>
<dbReference type="STRING" id="77635.BISU_2049"/>
<gene>
    <name evidence="1" type="ORF">BISU_2049</name>
</gene>
<organism evidence="1 2">
    <name type="scientific">Bifidobacterium subtile</name>
    <dbReference type="NCBI Taxonomy" id="77635"/>
    <lineage>
        <taxon>Bacteria</taxon>
        <taxon>Bacillati</taxon>
        <taxon>Actinomycetota</taxon>
        <taxon>Actinomycetes</taxon>
        <taxon>Bifidobacteriales</taxon>
        <taxon>Bifidobacteriaceae</taxon>
        <taxon>Bifidobacterium</taxon>
    </lineage>
</organism>
<dbReference type="Proteomes" id="UP000029055">
    <property type="component" value="Unassembled WGS sequence"/>
</dbReference>
<name>A0A087DTJ7_9BIFI</name>
<proteinExistence type="predicted"/>
<dbReference type="InterPro" id="IPR012340">
    <property type="entry name" value="NA-bd_OB-fold"/>
</dbReference>
<dbReference type="eggNOG" id="ENOG503225Z">
    <property type="taxonomic scope" value="Bacteria"/>
</dbReference>
<sequence>MAFKSGDFEYVAGNLAAAPRLGRFPAGDGTYSEVVWMTLAVNHGDGTTEYVELEARGKTKEYVKNMARSDSRPLAKGSFVMAGGTPGKTKNGRRKLRVSVLADRTSLDYDVLDWDYLKQ</sequence>
<evidence type="ECO:0000313" key="2">
    <source>
        <dbReference type="Proteomes" id="UP000029055"/>
    </source>
</evidence>
<accession>A0A087DTJ7</accession>
<dbReference type="RefSeq" id="WP_024463921.1">
    <property type="nucleotide sequence ID" value="NZ_CP062939.1"/>
</dbReference>
<comment type="caution">
    <text evidence="1">The sequence shown here is derived from an EMBL/GenBank/DDBJ whole genome shotgun (WGS) entry which is preliminary data.</text>
</comment>
<evidence type="ECO:0000313" key="1">
    <source>
        <dbReference type="EMBL" id="KFI98847.1"/>
    </source>
</evidence>